<evidence type="ECO:0000256" key="2">
    <source>
        <dbReference type="SAM" id="Phobius"/>
    </source>
</evidence>
<evidence type="ECO:0000313" key="3">
    <source>
        <dbReference type="EMBL" id="PRD56109.1"/>
    </source>
</evidence>
<keyword evidence="2" id="KW-1133">Transmembrane helix</keyword>
<proteinExistence type="predicted"/>
<feature type="transmembrane region" description="Helical" evidence="2">
    <location>
        <begin position="70"/>
        <end position="87"/>
    </location>
</feature>
<gene>
    <name evidence="3" type="ORF">C5749_02185</name>
</gene>
<feature type="region of interest" description="Disordered" evidence="1">
    <location>
        <begin position="98"/>
        <end position="131"/>
    </location>
</feature>
<feature type="compositionally biased region" description="Basic and acidic residues" evidence="1">
    <location>
        <begin position="120"/>
        <end position="131"/>
    </location>
</feature>
<sequence>MTGNRFILYGDVIILYIKLNLLRFAENNSVMKPKTVIFGIITAFVLVILFNNKEEASFWFFGEIRTSKLLILGVFFILGVITGGIIFRRKKSHPKEYSINNTTAIDDNPETQAPSPHTNLSEEDRKFLDRD</sequence>
<comment type="caution">
    <text evidence="3">The sequence shown here is derived from an EMBL/GenBank/DDBJ whole genome shotgun (WGS) entry which is preliminary data.</text>
</comment>
<dbReference type="Proteomes" id="UP000238642">
    <property type="component" value="Unassembled WGS sequence"/>
</dbReference>
<feature type="transmembrane region" description="Helical" evidence="2">
    <location>
        <begin position="34"/>
        <end position="50"/>
    </location>
</feature>
<name>A0A2S9JS56_9SPHI</name>
<keyword evidence="4" id="KW-1185">Reference proteome</keyword>
<feature type="compositionally biased region" description="Polar residues" evidence="1">
    <location>
        <begin position="98"/>
        <end position="119"/>
    </location>
</feature>
<keyword evidence="2" id="KW-0472">Membrane</keyword>
<evidence type="ECO:0000256" key="1">
    <source>
        <dbReference type="SAM" id="MobiDB-lite"/>
    </source>
</evidence>
<evidence type="ECO:0000313" key="4">
    <source>
        <dbReference type="Proteomes" id="UP000238642"/>
    </source>
</evidence>
<keyword evidence="2" id="KW-0812">Transmembrane</keyword>
<reference evidence="3 4" key="1">
    <citation type="submission" date="2018-02" db="EMBL/GenBank/DDBJ databases">
        <title>The draft genome of Sphingobacterium gobiense H7.</title>
        <authorList>
            <person name="Li L."/>
            <person name="Liu L."/>
            <person name="Zhang X."/>
            <person name="Wang T."/>
            <person name="Liang L."/>
        </authorList>
    </citation>
    <scope>NUCLEOTIDE SEQUENCE [LARGE SCALE GENOMIC DNA]</scope>
    <source>
        <strain evidence="3 4">ACCC 05757</strain>
    </source>
</reference>
<protein>
    <submittedName>
        <fullName evidence="3">Uncharacterized protein</fullName>
    </submittedName>
</protein>
<feature type="transmembrane region" description="Helical" evidence="2">
    <location>
        <begin position="6"/>
        <end position="22"/>
    </location>
</feature>
<organism evidence="3 4">
    <name type="scientific">Sphingobacterium gobiense</name>
    <dbReference type="NCBI Taxonomy" id="1382456"/>
    <lineage>
        <taxon>Bacteria</taxon>
        <taxon>Pseudomonadati</taxon>
        <taxon>Bacteroidota</taxon>
        <taxon>Sphingobacteriia</taxon>
        <taxon>Sphingobacteriales</taxon>
        <taxon>Sphingobacteriaceae</taxon>
        <taxon>Sphingobacterium</taxon>
    </lineage>
</organism>
<dbReference type="AlphaFoldDB" id="A0A2S9JS56"/>
<dbReference type="EMBL" id="PVBS01000001">
    <property type="protein sequence ID" value="PRD56109.1"/>
    <property type="molecule type" value="Genomic_DNA"/>
</dbReference>
<accession>A0A2S9JS56</accession>